<dbReference type="Pfam" id="PF03544">
    <property type="entry name" value="TonB_C"/>
    <property type="match status" value="1"/>
</dbReference>
<evidence type="ECO:0000256" key="9">
    <source>
        <dbReference type="ARBA" id="ARBA00023136"/>
    </source>
</evidence>
<dbReference type="InterPro" id="IPR037682">
    <property type="entry name" value="TonB_C"/>
</dbReference>
<dbReference type="Gene3D" id="3.30.1150.10">
    <property type="match status" value="1"/>
</dbReference>
<comment type="subcellular location">
    <subcellularLocation>
        <location evidence="1">Cell inner membrane</location>
        <topology evidence="1">Single-pass membrane protein</topology>
        <orientation evidence="1">Periplasmic side</orientation>
    </subcellularLocation>
    <subcellularLocation>
        <location evidence="10">Cell outer membrane</location>
        <topology evidence="10">Multi-pass membrane protein</topology>
    </subcellularLocation>
</comment>
<dbReference type="Gene3D" id="2.170.130.10">
    <property type="entry name" value="TonB-dependent receptor, plug domain"/>
    <property type="match status" value="1"/>
</dbReference>
<dbReference type="InterPro" id="IPR006260">
    <property type="entry name" value="TonB/TolA_C"/>
</dbReference>
<accession>A0ABP8N1M4</accession>
<dbReference type="Proteomes" id="UP001501175">
    <property type="component" value="Unassembled WGS sequence"/>
</dbReference>
<keyword evidence="13" id="KW-1185">Reference proteome</keyword>
<evidence type="ECO:0000256" key="3">
    <source>
        <dbReference type="ARBA" id="ARBA00022448"/>
    </source>
</evidence>
<keyword evidence="9 10" id="KW-0472">Membrane</keyword>
<comment type="similarity">
    <text evidence="2">Belongs to the TonB family.</text>
</comment>
<evidence type="ECO:0000256" key="4">
    <source>
        <dbReference type="ARBA" id="ARBA00022475"/>
    </source>
</evidence>
<gene>
    <name evidence="12" type="ORF">GCM10023189_30620</name>
</gene>
<keyword evidence="10" id="KW-0998">Cell outer membrane</keyword>
<keyword evidence="3 10" id="KW-0813">Transport</keyword>
<dbReference type="PROSITE" id="PS52016">
    <property type="entry name" value="TONB_DEPENDENT_REC_3"/>
    <property type="match status" value="1"/>
</dbReference>
<keyword evidence="10" id="KW-1134">Transmembrane beta strand</keyword>
<dbReference type="InterPro" id="IPR037066">
    <property type="entry name" value="Plug_dom_sf"/>
</dbReference>
<comment type="caution">
    <text evidence="12">The sequence shown here is derived from an EMBL/GenBank/DDBJ whole genome shotgun (WGS) entry which is preliminary data.</text>
</comment>
<feature type="domain" description="TonB C-terminal" evidence="11">
    <location>
        <begin position="50"/>
        <end position="146"/>
    </location>
</feature>
<keyword evidence="6 10" id="KW-0812">Transmembrane</keyword>
<keyword evidence="7" id="KW-0653">Protein transport</keyword>
<dbReference type="SUPFAM" id="SSF74653">
    <property type="entry name" value="TolA/TonB C-terminal domain"/>
    <property type="match status" value="1"/>
</dbReference>
<keyword evidence="8" id="KW-1133">Transmembrane helix</keyword>
<organism evidence="12 13">
    <name type="scientific">Nibrella saemangeumensis</name>
    <dbReference type="NCBI Taxonomy" id="1084526"/>
    <lineage>
        <taxon>Bacteria</taxon>
        <taxon>Pseudomonadati</taxon>
        <taxon>Bacteroidota</taxon>
        <taxon>Cytophagia</taxon>
        <taxon>Cytophagales</taxon>
        <taxon>Spirosomataceae</taxon>
        <taxon>Nibrella</taxon>
    </lineage>
</organism>
<evidence type="ECO:0000313" key="12">
    <source>
        <dbReference type="EMBL" id="GAA4458409.1"/>
    </source>
</evidence>
<evidence type="ECO:0000256" key="10">
    <source>
        <dbReference type="PROSITE-ProRule" id="PRU01360"/>
    </source>
</evidence>
<dbReference type="SUPFAM" id="SSF56935">
    <property type="entry name" value="Porins"/>
    <property type="match status" value="1"/>
</dbReference>
<dbReference type="InterPro" id="IPR051045">
    <property type="entry name" value="TonB-dependent_transducer"/>
</dbReference>
<evidence type="ECO:0000256" key="1">
    <source>
        <dbReference type="ARBA" id="ARBA00004383"/>
    </source>
</evidence>
<dbReference type="PANTHER" id="PTHR33446:SF2">
    <property type="entry name" value="PROTEIN TONB"/>
    <property type="match status" value="1"/>
</dbReference>
<dbReference type="EMBL" id="BAABHD010000030">
    <property type="protein sequence ID" value="GAA4458409.1"/>
    <property type="molecule type" value="Genomic_DNA"/>
</dbReference>
<evidence type="ECO:0000259" key="11">
    <source>
        <dbReference type="PROSITE" id="PS52015"/>
    </source>
</evidence>
<dbReference type="PANTHER" id="PTHR33446">
    <property type="entry name" value="PROTEIN TONB-RELATED"/>
    <property type="match status" value="1"/>
</dbReference>
<sequence>MSNTYMPNYHALRWITFMLQVVALLFTASQTLAQEREIFTVVEKTPRFPGGMQNLVPYLSQTIRYPAEARQNGVEGKVFVSFVVNMDGSISDVTVLKGLGYGTDEEAVRVVSNMPKWEPGTQRGRPVNVKYNLPIAFSLGHDRPSGQLSTPPSLVIVDGKEMTQGFDLKTLNPNRIEKMEIFRGESAKAVYGEKARDGVVVITTKK</sequence>
<dbReference type="NCBIfam" id="TIGR01352">
    <property type="entry name" value="tonB_Cterm"/>
    <property type="match status" value="1"/>
</dbReference>
<keyword evidence="5" id="KW-0997">Cell inner membrane</keyword>
<dbReference type="InterPro" id="IPR003538">
    <property type="entry name" value="TonB"/>
</dbReference>
<evidence type="ECO:0000256" key="6">
    <source>
        <dbReference type="ARBA" id="ARBA00022692"/>
    </source>
</evidence>
<evidence type="ECO:0000256" key="5">
    <source>
        <dbReference type="ARBA" id="ARBA00022519"/>
    </source>
</evidence>
<dbReference type="PRINTS" id="PR01374">
    <property type="entry name" value="TONBPROTEIN"/>
</dbReference>
<evidence type="ECO:0000256" key="2">
    <source>
        <dbReference type="ARBA" id="ARBA00006555"/>
    </source>
</evidence>
<dbReference type="RefSeq" id="WP_345244739.1">
    <property type="nucleotide sequence ID" value="NZ_BAABHD010000030.1"/>
</dbReference>
<dbReference type="PROSITE" id="PS52015">
    <property type="entry name" value="TONB_CTD"/>
    <property type="match status" value="1"/>
</dbReference>
<dbReference type="InterPro" id="IPR039426">
    <property type="entry name" value="TonB-dep_rcpt-like"/>
</dbReference>
<proteinExistence type="inferred from homology"/>
<name>A0ABP8N1M4_9BACT</name>
<comment type="similarity">
    <text evidence="10">Belongs to the TonB-dependent receptor family.</text>
</comment>
<keyword evidence="4" id="KW-1003">Cell membrane</keyword>
<evidence type="ECO:0000256" key="7">
    <source>
        <dbReference type="ARBA" id="ARBA00022927"/>
    </source>
</evidence>
<evidence type="ECO:0000256" key="8">
    <source>
        <dbReference type="ARBA" id="ARBA00022989"/>
    </source>
</evidence>
<protein>
    <recommendedName>
        <fullName evidence="11">TonB C-terminal domain-containing protein</fullName>
    </recommendedName>
</protein>
<evidence type="ECO:0000313" key="13">
    <source>
        <dbReference type="Proteomes" id="UP001501175"/>
    </source>
</evidence>
<reference evidence="13" key="1">
    <citation type="journal article" date="2019" name="Int. J. Syst. Evol. Microbiol.">
        <title>The Global Catalogue of Microorganisms (GCM) 10K type strain sequencing project: providing services to taxonomists for standard genome sequencing and annotation.</title>
        <authorList>
            <consortium name="The Broad Institute Genomics Platform"/>
            <consortium name="The Broad Institute Genome Sequencing Center for Infectious Disease"/>
            <person name="Wu L."/>
            <person name="Ma J."/>
        </authorList>
    </citation>
    <scope>NUCLEOTIDE SEQUENCE [LARGE SCALE GENOMIC DNA]</scope>
    <source>
        <strain evidence="13">JCM 17927</strain>
    </source>
</reference>